<organism evidence="1 2">
    <name type="scientific">Sclerotinia sclerotiorum (strain ATCC 18683 / 1980 / Ss-1)</name>
    <name type="common">White mold</name>
    <name type="synonym">Whetzelinia sclerotiorum</name>
    <dbReference type="NCBI Taxonomy" id="665079"/>
    <lineage>
        <taxon>Eukaryota</taxon>
        <taxon>Fungi</taxon>
        <taxon>Dikarya</taxon>
        <taxon>Ascomycota</taxon>
        <taxon>Pezizomycotina</taxon>
        <taxon>Leotiomycetes</taxon>
        <taxon>Helotiales</taxon>
        <taxon>Sclerotiniaceae</taxon>
        <taxon>Sclerotinia</taxon>
    </lineage>
</organism>
<dbReference type="Proteomes" id="UP000001312">
    <property type="component" value="Unassembled WGS sequence"/>
</dbReference>
<name>A7F8I4_SCLS1</name>
<dbReference type="InParanoid" id="A7F8I4"/>
<evidence type="ECO:0000313" key="2">
    <source>
        <dbReference type="Proteomes" id="UP000001312"/>
    </source>
</evidence>
<evidence type="ECO:0000313" key="1">
    <source>
        <dbReference type="EMBL" id="EDN99055.1"/>
    </source>
</evidence>
<keyword evidence="2" id="KW-1185">Reference proteome</keyword>
<reference evidence="2" key="1">
    <citation type="journal article" date="2011" name="PLoS Genet.">
        <title>Genomic analysis of the necrotrophic fungal pathogens Sclerotinia sclerotiorum and Botrytis cinerea.</title>
        <authorList>
            <person name="Amselem J."/>
            <person name="Cuomo C.A."/>
            <person name="van Kan J.A."/>
            <person name="Viaud M."/>
            <person name="Benito E.P."/>
            <person name="Couloux A."/>
            <person name="Coutinho P.M."/>
            <person name="de Vries R.P."/>
            <person name="Dyer P.S."/>
            <person name="Fillinger S."/>
            <person name="Fournier E."/>
            <person name="Gout L."/>
            <person name="Hahn M."/>
            <person name="Kohn L."/>
            <person name="Lapalu N."/>
            <person name="Plummer K.M."/>
            <person name="Pradier J.M."/>
            <person name="Quevillon E."/>
            <person name="Sharon A."/>
            <person name="Simon A."/>
            <person name="ten Have A."/>
            <person name="Tudzynski B."/>
            <person name="Tudzynski P."/>
            <person name="Wincker P."/>
            <person name="Andrew M."/>
            <person name="Anthouard V."/>
            <person name="Beever R.E."/>
            <person name="Beffa R."/>
            <person name="Benoit I."/>
            <person name="Bouzid O."/>
            <person name="Brault B."/>
            <person name="Chen Z."/>
            <person name="Choquer M."/>
            <person name="Collemare J."/>
            <person name="Cotton P."/>
            <person name="Danchin E.G."/>
            <person name="Da Silva C."/>
            <person name="Gautier A."/>
            <person name="Giraud C."/>
            <person name="Giraud T."/>
            <person name="Gonzalez C."/>
            <person name="Grossetete S."/>
            <person name="Guldener U."/>
            <person name="Henrissat B."/>
            <person name="Howlett B.J."/>
            <person name="Kodira C."/>
            <person name="Kretschmer M."/>
            <person name="Lappartient A."/>
            <person name="Leroch M."/>
            <person name="Levis C."/>
            <person name="Mauceli E."/>
            <person name="Neuveglise C."/>
            <person name="Oeser B."/>
            <person name="Pearson M."/>
            <person name="Poulain J."/>
            <person name="Poussereau N."/>
            <person name="Quesneville H."/>
            <person name="Rascle C."/>
            <person name="Schumacher J."/>
            <person name="Segurens B."/>
            <person name="Sexton A."/>
            <person name="Silva E."/>
            <person name="Sirven C."/>
            <person name="Soanes D.M."/>
            <person name="Talbot N.J."/>
            <person name="Templeton M."/>
            <person name="Yandava C."/>
            <person name="Yarden O."/>
            <person name="Zeng Q."/>
            <person name="Rollins J.A."/>
            <person name="Lebrun M.H."/>
            <person name="Dickman M."/>
        </authorList>
    </citation>
    <scope>NUCLEOTIDE SEQUENCE [LARGE SCALE GENOMIC DNA]</scope>
    <source>
        <strain evidence="2">ATCC 18683 / 1980 / Ss-1</strain>
    </source>
</reference>
<sequence length="57" mass="6579">MPVRRSISPHYTKTVLLRRGIPFEKKYGISSPSFKRCLFGLVMEYDSDVIIRAPYTG</sequence>
<dbReference type="RefSeq" id="XP_001585055.1">
    <property type="nucleotide sequence ID" value="XM_001585005.1"/>
</dbReference>
<accession>A7F8I4</accession>
<proteinExistence type="predicted"/>
<dbReference type="GeneID" id="5481104"/>
<dbReference type="EMBL" id="CH476648">
    <property type="protein sequence ID" value="EDN99055.1"/>
    <property type="molecule type" value="Genomic_DNA"/>
</dbReference>
<dbReference type="KEGG" id="ssl:SS1G_13915"/>
<gene>
    <name evidence="1" type="ORF">SS1G_13915</name>
</gene>
<protein>
    <submittedName>
        <fullName evidence="1">Uncharacterized protein</fullName>
    </submittedName>
</protein>
<dbReference type="AlphaFoldDB" id="A7F8I4"/>